<evidence type="ECO:0000313" key="1">
    <source>
        <dbReference type="EMBL" id="KAF7927720.1"/>
    </source>
</evidence>
<gene>
    <name evidence="1" type="ORF">EAE98_006102</name>
</gene>
<reference evidence="1 2" key="1">
    <citation type="journal article" date="2020" name="Genome Biol. Evol.">
        <title>Comparative genomics of Sclerotiniaceae.</title>
        <authorList>
            <person name="Valero Jimenez C.A."/>
            <person name="Steentjes M."/>
            <person name="Scholten O.E."/>
            <person name="Van Kan J.A.L."/>
        </authorList>
    </citation>
    <scope>NUCLEOTIDE SEQUENCE [LARGE SCALE GENOMIC DNA]</scope>
    <source>
        <strain evidence="1 2">B1</strain>
    </source>
</reference>
<dbReference type="EMBL" id="RCSX01000012">
    <property type="protein sequence ID" value="KAF7927720.1"/>
    <property type="molecule type" value="Genomic_DNA"/>
</dbReference>
<sequence length="116" mass="12336">MVSKIYTTPNFSLTPLKLELGAVASKHPSADSSSGPSAIIVDSNADDTSPAVWVRNNGLGSDGEKNGAIQQIGHWQGFKVIGWGKLHLEQVLQVATPKGANPIAFILHDTLHYFSA</sequence>
<evidence type="ECO:0000313" key="2">
    <source>
        <dbReference type="Proteomes" id="UP000783213"/>
    </source>
</evidence>
<protein>
    <submittedName>
        <fullName evidence="1">Uncharacterized protein</fullName>
    </submittedName>
</protein>
<organism evidence="1 2">
    <name type="scientific">Botrytis deweyae</name>
    <dbReference type="NCBI Taxonomy" id="2478750"/>
    <lineage>
        <taxon>Eukaryota</taxon>
        <taxon>Fungi</taxon>
        <taxon>Dikarya</taxon>
        <taxon>Ascomycota</taxon>
        <taxon>Pezizomycotina</taxon>
        <taxon>Leotiomycetes</taxon>
        <taxon>Helotiales</taxon>
        <taxon>Sclerotiniaceae</taxon>
        <taxon>Botrytis</taxon>
    </lineage>
</organism>
<proteinExistence type="predicted"/>
<accession>A0ABQ7ILN4</accession>
<dbReference type="Proteomes" id="UP000783213">
    <property type="component" value="Unassembled WGS sequence"/>
</dbReference>
<comment type="caution">
    <text evidence="1">The sequence shown here is derived from an EMBL/GenBank/DDBJ whole genome shotgun (WGS) entry which is preliminary data.</text>
</comment>
<dbReference type="RefSeq" id="XP_038810119.1">
    <property type="nucleotide sequence ID" value="XM_038953724.1"/>
</dbReference>
<name>A0ABQ7ILN4_9HELO</name>
<dbReference type="GeneID" id="62232876"/>
<keyword evidence="2" id="KW-1185">Reference proteome</keyword>